<accession>A0A835RF48</accession>
<proteinExistence type="predicted"/>
<dbReference type="Proteomes" id="UP000639772">
    <property type="component" value="Chromosome 3"/>
</dbReference>
<comment type="caution">
    <text evidence="1">The sequence shown here is derived from an EMBL/GenBank/DDBJ whole genome shotgun (WGS) entry which is preliminary data.</text>
</comment>
<protein>
    <submittedName>
        <fullName evidence="1">Uncharacterized protein</fullName>
    </submittedName>
</protein>
<sequence length="184" mass="20224">MESTGRGRPRLPEVVPAERLREKGQMLRVMFSSAEVPPLPLLRSFFLSLCLCFSLSFSSCFLSPMALNKSFHRLEPDVGADKEVERMEEGGGSAGGWCGGEGVFSGGVSSPEGPERGMEIRSSGRITPWRKSSSAEWRSCVGPERFLTIQNSNSGEEDELLLLLLGDSADSIIPLQWKKREQSL</sequence>
<reference evidence="1 2" key="1">
    <citation type="journal article" date="2020" name="Nat. Food">
        <title>A phased Vanilla planifolia genome enables genetic improvement of flavour and production.</title>
        <authorList>
            <person name="Hasing T."/>
            <person name="Tang H."/>
            <person name="Brym M."/>
            <person name="Khazi F."/>
            <person name="Huang T."/>
            <person name="Chambers A.H."/>
        </authorList>
    </citation>
    <scope>NUCLEOTIDE SEQUENCE [LARGE SCALE GENOMIC DNA]</scope>
    <source>
        <tissue evidence="1">Leaf</tissue>
    </source>
</reference>
<name>A0A835RF48_VANPL</name>
<dbReference type="AlphaFoldDB" id="A0A835RF48"/>
<dbReference type="EMBL" id="JADCNM010000003">
    <property type="protein sequence ID" value="KAG0491150.1"/>
    <property type="molecule type" value="Genomic_DNA"/>
</dbReference>
<gene>
    <name evidence="1" type="ORF">HPP92_008013</name>
</gene>
<evidence type="ECO:0000313" key="1">
    <source>
        <dbReference type="EMBL" id="KAG0491150.1"/>
    </source>
</evidence>
<evidence type="ECO:0000313" key="2">
    <source>
        <dbReference type="Proteomes" id="UP000639772"/>
    </source>
</evidence>
<organism evidence="1 2">
    <name type="scientific">Vanilla planifolia</name>
    <name type="common">Vanilla</name>
    <dbReference type="NCBI Taxonomy" id="51239"/>
    <lineage>
        <taxon>Eukaryota</taxon>
        <taxon>Viridiplantae</taxon>
        <taxon>Streptophyta</taxon>
        <taxon>Embryophyta</taxon>
        <taxon>Tracheophyta</taxon>
        <taxon>Spermatophyta</taxon>
        <taxon>Magnoliopsida</taxon>
        <taxon>Liliopsida</taxon>
        <taxon>Asparagales</taxon>
        <taxon>Orchidaceae</taxon>
        <taxon>Vanilloideae</taxon>
        <taxon>Vanilleae</taxon>
        <taxon>Vanilla</taxon>
    </lineage>
</organism>